<evidence type="ECO:0000313" key="2">
    <source>
        <dbReference type="Proteomes" id="UP000216122"/>
    </source>
</evidence>
<dbReference type="RefSeq" id="WP_094504008.1">
    <property type="nucleotide sequence ID" value="NZ_NGPH01000018.1"/>
</dbReference>
<dbReference type="AlphaFoldDB" id="A0A256VNM7"/>
<reference evidence="1 2" key="2">
    <citation type="submission" date="2017-09" db="EMBL/GenBank/DDBJ databases">
        <title>Tripartite evolution among Lactobacillus johnsonii, Lactobacillus taiwanensis, Lactobacillus reuteri and their rodent host.</title>
        <authorList>
            <person name="Wang T."/>
            <person name="Knowles S."/>
            <person name="Cheng C."/>
        </authorList>
    </citation>
    <scope>NUCLEOTIDE SEQUENCE [LARGE SCALE GENOMIC DNA]</scope>
    <source>
        <strain evidence="1 2">103v</strain>
    </source>
</reference>
<gene>
    <name evidence="1" type="ORF">CBG21_02760</name>
</gene>
<reference evidence="2" key="1">
    <citation type="submission" date="2017-05" db="EMBL/GenBank/DDBJ databases">
        <authorList>
            <person name="Lin X.B."/>
            <person name="Stothard P."/>
            <person name="Tasseva G."/>
            <person name="Walter J."/>
        </authorList>
    </citation>
    <scope>NUCLEOTIDE SEQUENCE [LARGE SCALE GENOMIC DNA]</scope>
    <source>
        <strain evidence="2">103v</strain>
    </source>
</reference>
<organism evidence="1 2">
    <name type="scientific">Limosilactobacillus reuteri</name>
    <name type="common">Lactobacillus reuteri</name>
    <dbReference type="NCBI Taxonomy" id="1598"/>
    <lineage>
        <taxon>Bacteria</taxon>
        <taxon>Bacillati</taxon>
        <taxon>Bacillota</taxon>
        <taxon>Bacilli</taxon>
        <taxon>Lactobacillales</taxon>
        <taxon>Lactobacillaceae</taxon>
        <taxon>Limosilactobacillus</taxon>
    </lineage>
</organism>
<sequence>MADIQKATQLANMQIPEGWAAYQAQQSVEQDQFFLSGVIQAVPSIASAFTGGGKLVNIPMFKPLEDVAPQNIDDTKDITLNTIGTQLAQARLYGFLQAWSATDLSGELSGTDPLGNIGTSVKTYWRHINEKILLGTMNGVYASDSMKDKNQFNAADNRRSDNTFSLKNFNEARFQLGDRYRDLATVVVHSNILKELQNANITDPKTGNTILINGNQLPTQISAPNPGDSIKGVRVIVDDTMPVKDGVYTSYLFASGAFGWSELPTPRAAETGRDALRFQGVDYLISRRRFVLAPQGMSWNESAFVADNPTKPFPGMEDLTNGKYWNRVFDPKIMPYVKFTTTDEAIKQATTSTLTPAK</sequence>
<comment type="caution">
    <text evidence="1">The sequence shown here is derived from an EMBL/GenBank/DDBJ whole genome shotgun (WGS) entry which is preliminary data.</text>
</comment>
<dbReference type="Proteomes" id="UP000216122">
    <property type="component" value="Unassembled WGS sequence"/>
</dbReference>
<dbReference type="EMBL" id="NGQC01000021">
    <property type="protein sequence ID" value="OYT04469.1"/>
    <property type="molecule type" value="Genomic_DNA"/>
</dbReference>
<accession>A0A256VNM7</accession>
<name>A0A256VNM7_LIMRT</name>
<proteinExistence type="predicted"/>
<protein>
    <submittedName>
        <fullName evidence="1">Phage capsid protein</fullName>
    </submittedName>
</protein>
<evidence type="ECO:0000313" key="1">
    <source>
        <dbReference type="EMBL" id="OYT04469.1"/>
    </source>
</evidence>